<evidence type="ECO:0000256" key="9">
    <source>
        <dbReference type="ARBA" id="ARBA00023065"/>
    </source>
</evidence>
<dbReference type="EMBL" id="CP011568">
    <property type="protein sequence ID" value="AKJ70377.1"/>
    <property type="molecule type" value="Genomic_DNA"/>
</dbReference>
<comment type="similarity">
    <text evidence="2">Belongs to the CorA metal ion transporter (MIT) (TC 1.A.35) family.</text>
</comment>
<dbReference type="InterPro" id="IPR045863">
    <property type="entry name" value="CorA_TM1_TM2"/>
</dbReference>
<evidence type="ECO:0000256" key="10">
    <source>
        <dbReference type="ARBA" id="ARBA00023136"/>
    </source>
</evidence>
<evidence type="ECO:0000256" key="7">
    <source>
        <dbReference type="ARBA" id="ARBA00022833"/>
    </source>
</evidence>
<keyword evidence="10 13" id="KW-0472">Membrane</keyword>
<organism evidence="14 15">
    <name type="scientific">Pandoraea thiooxydans</name>
    <dbReference type="NCBI Taxonomy" id="445709"/>
    <lineage>
        <taxon>Bacteria</taxon>
        <taxon>Pseudomonadati</taxon>
        <taxon>Pseudomonadota</taxon>
        <taxon>Betaproteobacteria</taxon>
        <taxon>Burkholderiales</taxon>
        <taxon>Burkholderiaceae</taxon>
        <taxon>Pandoraea</taxon>
    </lineage>
</organism>
<dbReference type="STRING" id="445709.ABW99_05070"/>
<keyword evidence="5" id="KW-0997">Cell inner membrane</keyword>
<dbReference type="GO" id="GO:0015095">
    <property type="term" value="F:magnesium ion transmembrane transporter activity"/>
    <property type="evidence" value="ECO:0007669"/>
    <property type="project" value="TreeGrafter"/>
</dbReference>
<keyword evidence="11" id="KW-0175">Coiled coil</keyword>
<dbReference type="SUPFAM" id="SSF144083">
    <property type="entry name" value="Magnesium transport protein CorA, transmembrane region"/>
    <property type="match status" value="1"/>
</dbReference>
<dbReference type="PANTHER" id="PTHR46494:SF3">
    <property type="entry name" value="ZINC TRANSPORT PROTEIN ZNTB"/>
    <property type="match status" value="1"/>
</dbReference>
<feature type="transmembrane region" description="Helical" evidence="13">
    <location>
        <begin position="284"/>
        <end position="306"/>
    </location>
</feature>
<keyword evidence="3" id="KW-0813">Transport</keyword>
<dbReference type="Gene3D" id="3.30.460.20">
    <property type="entry name" value="CorA soluble domain-like"/>
    <property type="match status" value="1"/>
</dbReference>
<proteinExistence type="inferred from homology"/>
<gene>
    <name evidence="14" type="ORF">ABW99_05070</name>
</gene>
<evidence type="ECO:0000313" key="14">
    <source>
        <dbReference type="EMBL" id="AKJ70377.1"/>
    </source>
</evidence>
<dbReference type="InterPro" id="IPR002523">
    <property type="entry name" value="MgTranspt_CorA/ZnTranspt_ZntB"/>
</dbReference>
<dbReference type="KEGG" id="ptx:ABW99_05070"/>
<dbReference type="Gene3D" id="1.20.58.340">
    <property type="entry name" value="Magnesium transport protein CorA, transmembrane region"/>
    <property type="match status" value="2"/>
</dbReference>
<feature type="coiled-coil region" evidence="11">
    <location>
        <begin position="251"/>
        <end position="278"/>
    </location>
</feature>
<keyword evidence="9" id="KW-0406">Ion transport</keyword>
<keyword evidence="6 13" id="KW-0812">Transmembrane</keyword>
<dbReference type="PATRIC" id="fig|445709.3.peg.1090"/>
<evidence type="ECO:0000256" key="1">
    <source>
        <dbReference type="ARBA" id="ARBA00004651"/>
    </source>
</evidence>
<feature type="region of interest" description="Disordered" evidence="12">
    <location>
        <begin position="1"/>
        <end position="20"/>
    </location>
</feature>
<keyword evidence="8 13" id="KW-1133">Transmembrane helix</keyword>
<dbReference type="InterPro" id="IPR045861">
    <property type="entry name" value="CorA_cytoplasmic_dom"/>
</dbReference>
<dbReference type="Proteomes" id="UP000036700">
    <property type="component" value="Chromosome"/>
</dbReference>
<name>A0A0G3EYB2_9BURK</name>
<dbReference type="OrthoDB" id="9803484at2"/>
<evidence type="ECO:0000256" key="13">
    <source>
        <dbReference type="SAM" id="Phobius"/>
    </source>
</evidence>
<evidence type="ECO:0000256" key="5">
    <source>
        <dbReference type="ARBA" id="ARBA00022519"/>
    </source>
</evidence>
<dbReference type="SUPFAM" id="SSF143865">
    <property type="entry name" value="CorA soluble domain-like"/>
    <property type="match status" value="1"/>
</dbReference>
<evidence type="ECO:0000256" key="12">
    <source>
        <dbReference type="SAM" id="MobiDB-lite"/>
    </source>
</evidence>
<dbReference type="AlphaFoldDB" id="A0A0G3EYB2"/>
<evidence type="ECO:0000256" key="11">
    <source>
        <dbReference type="SAM" id="Coils"/>
    </source>
</evidence>
<dbReference type="GO" id="GO:0005886">
    <property type="term" value="C:plasma membrane"/>
    <property type="evidence" value="ECO:0007669"/>
    <property type="project" value="UniProtKB-SubCell"/>
</dbReference>
<evidence type="ECO:0000256" key="8">
    <source>
        <dbReference type="ARBA" id="ARBA00022989"/>
    </source>
</evidence>
<dbReference type="GO" id="GO:0015087">
    <property type="term" value="F:cobalt ion transmembrane transporter activity"/>
    <property type="evidence" value="ECO:0007669"/>
    <property type="project" value="TreeGrafter"/>
</dbReference>
<keyword evidence="15" id="KW-1185">Reference proteome</keyword>
<feature type="transmembrane region" description="Helical" evidence="13">
    <location>
        <begin position="318"/>
        <end position="340"/>
    </location>
</feature>
<evidence type="ECO:0000256" key="4">
    <source>
        <dbReference type="ARBA" id="ARBA00022475"/>
    </source>
</evidence>
<keyword evidence="4" id="KW-1003">Cell membrane</keyword>
<dbReference type="Pfam" id="PF01544">
    <property type="entry name" value="CorA"/>
    <property type="match status" value="1"/>
</dbReference>
<evidence type="ECO:0000313" key="15">
    <source>
        <dbReference type="Proteomes" id="UP000036700"/>
    </source>
</evidence>
<comment type="subcellular location">
    <subcellularLocation>
        <location evidence="1">Cell membrane</location>
        <topology evidence="1">Multi-pass membrane protein</topology>
    </subcellularLocation>
</comment>
<dbReference type="GO" id="GO:0000287">
    <property type="term" value="F:magnesium ion binding"/>
    <property type="evidence" value="ECO:0007669"/>
    <property type="project" value="TreeGrafter"/>
</dbReference>
<evidence type="ECO:0000256" key="6">
    <source>
        <dbReference type="ARBA" id="ARBA00022692"/>
    </source>
</evidence>
<dbReference type="GO" id="GO:0050897">
    <property type="term" value="F:cobalt ion binding"/>
    <property type="evidence" value="ECO:0007669"/>
    <property type="project" value="TreeGrafter"/>
</dbReference>
<sequence length="344" mass="38045">MPAGVDAPAHAAPVGDAEPPPLDHGYLFSGNGVGHRIDGASAIVWLRQKDHPDDEFLWLQFHDIPSVLDGWPLQHVTLPEAFGDTLREGSRSTRIESMQKTMIAVVNDVDYDFTQKKPPVVATLWLSAGPHCLLSVRNQPLRSVQQVRADVEAGEIFHSPLALLIRLLQEQADVLRAIVRGGSHTADEVEARLLGGQLPKRASLGGIRRDLVRLRRLLAPEPAALFRLVNRPPRWVREEDAQALRQTAEAFSLTLRDMAGLQERIQLLEEEIADRVAEHTNRSVLILTAVTVIALPINLIAGLLGMNIGGLPLRINPYGFWIIVAISGCLTGLAGWFVFWHRRN</sequence>
<protein>
    <submittedName>
        <fullName evidence="14">Magnesium transporter</fullName>
    </submittedName>
</protein>
<evidence type="ECO:0000256" key="2">
    <source>
        <dbReference type="ARBA" id="ARBA00009765"/>
    </source>
</evidence>
<evidence type="ECO:0000256" key="3">
    <source>
        <dbReference type="ARBA" id="ARBA00022448"/>
    </source>
</evidence>
<accession>A0A0G3EYB2</accession>
<keyword evidence="7" id="KW-0862">Zinc</keyword>
<reference evidence="15" key="1">
    <citation type="submission" date="2015-06" db="EMBL/GenBank/DDBJ databases">
        <authorList>
            <person name="Lim Y.L."/>
            <person name="Ee R."/>
            <person name="Yong D."/>
            <person name="How K.Y."/>
            <person name="Yin W.F."/>
            <person name="Chan K.G."/>
        </authorList>
    </citation>
    <scope>NUCLEOTIDE SEQUENCE [LARGE SCALE GENOMIC DNA]</scope>
    <source>
        <strain evidence="15">DSM 25325</strain>
    </source>
</reference>
<dbReference type="PANTHER" id="PTHR46494">
    <property type="entry name" value="CORA FAMILY METAL ION TRANSPORTER (EUROFUNG)"/>
    <property type="match status" value="1"/>
</dbReference>